<dbReference type="SUPFAM" id="SSF143011">
    <property type="entry name" value="RelE-like"/>
    <property type="match status" value="1"/>
</dbReference>
<dbReference type="Gene3D" id="3.30.2310.20">
    <property type="entry name" value="RelE-like"/>
    <property type="match status" value="1"/>
</dbReference>
<dbReference type="InterPro" id="IPR035093">
    <property type="entry name" value="RelE/ParE_toxin_dom_sf"/>
</dbReference>
<dbReference type="AlphaFoldDB" id="A0A1X1BVL6"/>
<accession>A0A1X1BVL6</accession>
<comment type="caution">
    <text evidence="2">The sequence shown here is derived from an EMBL/GenBank/DDBJ whole genome shotgun (WGS) entry which is preliminary data.</text>
</comment>
<dbReference type="RefSeq" id="WP_039661212.1">
    <property type="nucleotide sequence ID" value="NZ_MLFN01000028.1"/>
</dbReference>
<dbReference type="InterPro" id="IPR052747">
    <property type="entry name" value="TA_system_RelE_toxin"/>
</dbReference>
<evidence type="ECO:0008006" key="4">
    <source>
        <dbReference type="Google" id="ProtNLM"/>
    </source>
</evidence>
<gene>
    <name evidence="2" type="ORF">HA41_11025</name>
</gene>
<protein>
    <recommendedName>
        <fullName evidence="4">Addiction module toxin RelE</fullName>
    </recommendedName>
</protein>
<dbReference type="Pfam" id="PF05016">
    <property type="entry name" value="ParE_toxin"/>
    <property type="match status" value="1"/>
</dbReference>
<organism evidence="2 3">
    <name type="scientific">Pantoea conspicua</name>
    <dbReference type="NCBI Taxonomy" id="472705"/>
    <lineage>
        <taxon>Bacteria</taxon>
        <taxon>Pseudomonadati</taxon>
        <taxon>Pseudomonadota</taxon>
        <taxon>Gammaproteobacteria</taxon>
        <taxon>Enterobacterales</taxon>
        <taxon>Erwiniaceae</taxon>
        <taxon>Pantoea</taxon>
    </lineage>
</organism>
<dbReference type="PANTHER" id="PTHR38813">
    <property type="match status" value="1"/>
</dbReference>
<name>A0A1X1BVL6_9GAMM</name>
<dbReference type="Proteomes" id="UP000193933">
    <property type="component" value="Unassembled WGS sequence"/>
</dbReference>
<keyword evidence="1" id="KW-1277">Toxin-antitoxin system</keyword>
<sequence>MPELEWKRKADKQLSQIPEPYRSMIRDRIRELRNWPDVEHLVIEKLTDDKEQRRKLVVGNYRVLWKIVKGQPVVIEILEVLRRTSKTYSKR</sequence>
<dbReference type="OrthoDB" id="5570653at2"/>
<reference evidence="2 3" key="1">
    <citation type="journal article" date="2017" name="Antonie Van Leeuwenhoek">
        <title>Phylogenomic resolution of the bacterial genus Pantoea and its relationship with Erwinia and Tatumella.</title>
        <authorList>
            <person name="Palmer M."/>
            <person name="Steenkamp E.T."/>
            <person name="Coetzee M.P."/>
            <person name="Chan W.Y."/>
            <person name="van Zyl E."/>
            <person name="De Maayer P."/>
            <person name="Coutinho T.A."/>
            <person name="Blom J."/>
            <person name="Smits T.H."/>
            <person name="Duffy B."/>
            <person name="Venter S.N."/>
        </authorList>
    </citation>
    <scope>NUCLEOTIDE SEQUENCE [LARGE SCALE GENOMIC DNA]</scope>
    <source>
        <strain evidence="2 3">LMG 24534</strain>
    </source>
</reference>
<evidence type="ECO:0000313" key="2">
    <source>
        <dbReference type="EMBL" id="ORM52610.1"/>
    </source>
</evidence>
<dbReference type="PANTHER" id="PTHR38813:SF1">
    <property type="entry name" value="TOXIN RELE1-RELATED"/>
    <property type="match status" value="1"/>
</dbReference>
<evidence type="ECO:0000313" key="3">
    <source>
        <dbReference type="Proteomes" id="UP000193933"/>
    </source>
</evidence>
<dbReference type="EMBL" id="MLFN01000028">
    <property type="protein sequence ID" value="ORM52610.1"/>
    <property type="molecule type" value="Genomic_DNA"/>
</dbReference>
<evidence type="ECO:0000256" key="1">
    <source>
        <dbReference type="ARBA" id="ARBA00022649"/>
    </source>
</evidence>
<keyword evidence="3" id="KW-1185">Reference proteome</keyword>
<dbReference type="InterPro" id="IPR007712">
    <property type="entry name" value="RelE/ParE_toxin"/>
</dbReference>
<proteinExistence type="predicted"/>